<dbReference type="OrthoDB" id="8954335at2759"/>
<reference evidence="2" key="1">
    <citation type="journal article" date="2019" name="Environ. Microbiol.">
        <title>Fungal ecological strategies reflected in gene transcription - a case study of two litter decomposers.</title>
        <authorList>
            <person name="Barbi F."/>
            <person name="Kohler A."/>
            <person name="Barry K."/>
            <person name="Baskaran P."/>
            <person name="Daum C."/>
            <person name="Fauchery L."/>
            <person name="Ihrmark K."/>
            <person name="Kuo A."/>
            <person name="LaButti K."/>
            <person name="Lipzen A."/>
            <person name="Morin E."/>
            <person name="Grigoriev I.V."/>
            <person name="Henrissat B."/>
            <person name="Lindahl B."/>
            <person name="Martin F."/>
        </authorList>
    </citation>
    <scope>NUCLEOTIDE SEQUENCE</scope>
    <source>
        <strain evidence="2">JB14</strain>
    </source>
</reference>
<feature type="compositionally biased region" description="Basic and acidic residues" evidence="1">
    <location>
        <begin position="98"/>
        <end position="108"/>
    </location>
</feature>
<protein>
    <submittedName>
        <fullName evidence="2">Uncharacterized protein</fullName>
    </submittedName>
</protein>
<sequence>MKKGAQMRRHDDTHRSACDIISELLKNNPITLKIQTEIVYENKNLLDTEAGNTLNLEYAEQIRRNMEEIEELKEALKNTHAHETETIAEIQRELEKVRKEKESAENEKLALNASNEQLKKDAAARGGC</sequence>
<feature type="region of interest" description="Disordered" evidence="1">
    <location>
        <begin position="98"/>
        <end position="128"/>
    </location>
</feature>
<evidence type="ECO:0000313" key="3">
    <source>
        <dbReference type="Proteomes" id="UP000799118"/>
    </source>
</evidence>
<dbReference type="AlphaFoldDB" id="A0A6A4GD67"/>
<feature type="compositionally biased region" description="Basic and acidic residues" evidence="1">
    <location>
        <begin position="117"/>
        <end position="128"/>
    </location>
</feature>
<proteinExistence type="predicted"/>
<evidence type="ECO:0000313" key="2">
    <source>
        <dbReference type="EMBL" id="KAE9383492.1"/>
    </source>
</evidence>
<evidence type="ECO:0000256" key="1">
    <source>
        <dbReference type="SAM" id="MobiDB-lite"/>
    </source>
</evidence>
<gene>
    <name evidence="2" type="ORF">BT96DRAFT_43582</name>
</gene>
<accession>A0A6A4GD67</accession>
<keyword evidence="3" id="KW-1185">Reference proteome</keyword>
<dbReference type="Proteomes" id="UP000799118">
    <property type="component" value="Unassembled WGS sequence"/>
</dbReference>
<organism evidence="2 3">
    <name type="scientific">Gymnopus androsaceus JB14</name>
    <dbReference type="NCBI Taxonomy" id="1447944"/>
    <lineage>
        <taxon>Eukaryota</taxon>
        <taxon>Fungi</taxon>
        <taxon>Dikarya</taxon>
        <taxon>Basidiomycota</taxon>
        <taxon>Agaricomycotina</taxon>
        <taxon>Agaricomycetes</taxon>
        <taxon>Agaricomycetidae</taxon>
        <taxon>Agaricales</taxon>
        <taxon>Marasmiineae</taxon>
        <taxon>Omphalotaceae</taxon>
        <taxon>Gymnopus</taxon>
    </lineage>
</organism>
<dbReference type="EMBL" id="ML770441">
    <property type="protein sequence ID" value="KAE9383492.1"/>
    <property type="molecule type" value="Genomic_DNA"/>
</dbReference>
<name>A0A6A4GD67_9AGAR</name>